<evidence type="ECO:0000256" key="5">
    <source>
        <dbReference type="ARBA" id="ARBA00022454"/>
    </source>
</evidence>
<dbReference type="InterPro" id="IPR029156">
    <property type="entry name" value="CTC1"/>
</dbReference>
<keyword evidence="7" id="KW-0238">DNA-binding</keyword>
<dbReference type="GO" id="GO:0045740">
    <property type="term" value="P:positive regulation of DNA replication"/>
    <property type="evidence" value="ECO:0007669"/>
    <property type="project" value="TreeGrafter"/>
</dbReference>
<accession>A0A401SVE3</accession>
<dbReference type="Proteomes" id="UP000287033">
    <property type="component" value="Unassembled WGS sequence"/>
</dbReference>
<evidence type="ECO:0000313" key="10">
    <source>
        <dbReference type="EMBL" id="GCC34377.1"/>
    </source>
</evidence>
<dbReference type="PANTHER" id="PTHR14865:SF2">
    <property type="entry name" value="CST COMPLEX SUBUNIT CTC1"/>
    <property type="match status" value="1"/>
</dbReference>
<feature type="region of interest" description="Disordered" evidence="9">
    <location>
        <begin position="592"/>
        <end position="611"/>
    </location>
</feature>
<dbReference type="STRING" id="137246.A0A401SVE3"/>
<keyword evidence="6" id="KW-0779">Telomere</keyword>
<evidence type="ECO:0000256" key="1">
    <source>
        <dbReference type="ARBA" id="ARBA00004123"/>
    </source>
</evidence>
<dbReference type="GO" id="GO:0042162">
    <property type="term" value="F:telomeric DNA binding"/>
    <property type="evidence" value="ECO:0007669"/>
    <property type="project" value="TreeGrafter"/>
</dbReference>
<keyword evidence="8" id="KW-0539">Nucleus</keyword>
<evidence type="ECO:0000256" key="6">
    <source>
        <dbReference type="ARBA" id="ARBA00022895"/>
    </source>
</evidence>
<proteinExistence type="inferred from homology"/>
<dbReference type="OMA" id="THTDYTH"/>
<evidence type="ECO:0000256" key="7">
    <source>
        <dbReference type="ARBA" id="ARBA00023125"/>
    </source>
</evidence>
<keyword evidence="11" id="KW-1185">Reference proteome</keyword>
<comment type="subcellular location">
    <subcellularLocation>
        <location evidence="2">Chromosome</location>
        <location evidence="2">Telomere</location>
    </subcellularLocation>
    <subcellularLocation>
        <location evidence="1">Nucleus</location>
    </subcellularLocation>
</comment>
<dbReference type="AlphaFoldDB" id="A0A401SVE3"/>
<evidence type="ECO:0000256" key="4">
    <source>
        <dbReference type="ARBA" id="ARBA00016175"/>
    </source>
</evidence>
<dbReference type="Pfam" id="PF15489">
    <property type="entry name" value="CTC1"/>
    <property type="match status" value="2"/>
</dbReference>
<dbReference type="EMBL" id="BEZZ01000592">
    <property type="protein sequence ID" value="GCC34377.1"/>
    <property type="molecule type" value="Genomic_DNA"/>
</dbReference>
<dbReference type="GO" id="GO:1990879">
    <property type="term" value="C:CST complex"/>
    <property type="evidence" value="ECO:0007669"/>
    <property type="project" value="TreeGrafter"/>
</dbReference>
<gene>
    <name evidence="10" type="ORF">chiPu_0012850</name>
</gene>
<evidence type="ECO:0000256" key="9">
    <source>
        <dbReference type="SAM" id="MobiDB-lite"/>
    </source>
</evidence>
<dbReference type="PANTHER" id="PTHR14865">
    <property type="entry name" value="CST COMPLEX SUBUNIT CTC1"/>
    <property type="match status" value="1"/>
</dbReference>
<dbReference type="OrthoDB" id="2314520at2759"/>
<evidence type="ECO:0000256" key="3">
    <source>
        <dbReference type="ARBA" id="ARBA00006332"/>
    </source>
</evidence>
<comment type="similarity">
    <text evidence="3">Belongs to the CTC1 family.</text>
</comment>
<protein>
    <recommendedName>
        <fullName evidence="4">CST complex subunit CTC1</fullName>
    </recommendedName>
</protein>
<evidence type="ECO:0000256" key="2">
    <source>
        <dbReference type="ARBA" id="ARBA00004574"/>
    </source>
</evidence>
<organism evidence="10 11">
    <name type="scientific">Chiloscyllium punctatum</name>
    <name type="common">Brownbanded bambooshark</name>
    <name type="synonym">Hemiscyllium punctatum</name>
    <dbReference type="NCBI Taxonomy" id="137246"/>
    <lineage>
        <taxon>Eukaryota</taxon>
        <taxon>Metazoa</taxon>
        <taxon>Chordata</taxon>
        <taxon>Craniata</taxon>
        <taxon>Vertebrata</taxon>
        <taxon>Chondrichthyes</taxon>
        <taxon>Elasmobranchii</taxon>
        <taxon>Galeomorphii</taxon>
        <taxon>Galeoidea</taxon>
        <taxon>Orectolobiformes</taxon>
        <taxon>Hemiscylliidae</taxon>
        <taxon>Chiloscyllium</taxon>
    </lineage>
</organism>
<comment type="caution">
    <text evidence="10">The sequence shown here is derived from an EMBL/GenBank/DDBJ whole genome shotgun (WGS) entry which is preliminary data.</text>
</comment>
<name>A0A401SVE3_CHIPU</name>
<dbReference type="InterPro" id="IPR042617">
    <property type="entry name" value="CTC1-like"/>
</dbReference>
<evidence type="ECO:0000313" key="11">
    <source>
        <dbReference type="Proteomes" id="UP000287033"/>
    </source>
</evidence>
<reference evidence="10 11" key="1">
    <citation type="journal article" date="2018" name="Nat. Ecol. Evol.">
        <title>Shark genomes provide insights into elasmobranch evolution and the origin of vertebrates.</title>
        <authorList>
            <person name="Hara Y"/>
            <person name="Yamaguchi K"/>
            <person name="Onimaru K"/>
            <person name="Kadota M"/>
            <person name="Koyanagi M"/>
            <person name="Keeley SD"/>
            <person name="Tatsumi K"/>
            <person name="Tanaka K"/>
            <person name="Motone F"/>
            <person name="Kageyama Y"/>
            <person name="Nozu R"/>
            <person name="Adachi N"/>
            <person name="Nishimura O"/>
            <person name="Nakagawa R"/>
            <person name="Tanegashima C"/>
            <person name="Kiyatake I"/>
            <person name="Matsumoto R"/>
            <person name="Murakumo K"/>
            <person name="Nishida K"/>
            <person name="Terakita A"/>
            <person name="Kuratani S"/>
            <person name="Sato K"/>
            <person name="Hyodo S Kuraku.S."/>
        </authorList>
    </citation>
    <scope>NUCLEOTIDE SEQUENCE [LARGE SCALE GENOMIC DNA]</scope>
</reference>
<evidence type="ECO:0000256" key="8">
    <source>
        <dbReference type="ARBA" id="ARBA00023242"/>
    </source>
</evidence>
<sequence>MRICHNHSNTCCYRRKDGLILPLSYRFISLEELQSQQKTPCCSQLTWSTRQFKQWTVHKESLLMNHKALSRTNLLLCGILTDKTSITPSAEERQEQHNGGILYLQDKSGFIPCEVIKLDARWLGQLVLLPSWSYIPLTAVRRLGGTEAGYLEIIEAPFLVFPKLLVGSLLASNTLNVLLPESAIHLLDKGFYCPKVKMNIAGELGCLCSLIHIRGKTFFFFFLNSFETEDSLPVLVQVPAKLMWHHCLEVSKQYVITKVFISSLQGTNYKVFVVSSSSDFYQYDVGSVKEQTLAEFMNISHMKQTFKSELTSLACKEESFQNRSSVDWSTQHTVEEMFKSRESKICSYRGMISKVLNVAAGLYELDGKFGLCVAYQQLVNYGRGLRPGAQVEVLPSLPSKAERPNILHGIFQANYRTGRLQLLDTSGTLDCVVLASNEVNQIAFSDTSYLDCLVQLQKYQLVIERFIHSEFPSSKQLDDPRFIKEKHTRIYVQFCAADLQVLKRRAVSTRPKLLIPALSSTLSTSARTAARSSCNEACKNDELNSITSNQHQDGPSLPKMPRLEEVVLQEGHVGESRRTVCSHPLWTGDEAVGIPGQGERLPGTGTPAGRSTACTSQRRKETRNVGCVTQLIVVTHKDALMLRNCQYGRNEGCEHTNGSGEAFVKKAKPKLRLAFQASAVHIGSPREWKDESKIEGLPELEADPSLCSEHNNRTQVLLNFVGKAVKWYHLINPGGVYRLIASKQLGTSAFEQRNSTTIPEKALQSLNCPLFLSFQPGWNLQYISTVSCLHRSQLFKNLINLSAYFENLASEITHLCTIQEVLSCSFSAPLVSFTGIILERICYNPNIRANFAAVITDKNAQGISVPGDWGLKLTVGDVQNTTIVLHIYIDFMMLSYILGILPGTVVTFHSLERVTSRHNNVYCKYVPSSSVSMLENPSPEAVRSASADLPLLYLGNLISVQGNHLQGIVCCHVVNIHWLKLQWVCSLCCSIVKQGKCTRSSGPCPSAVAIFRANASATVEDGTAVARVYCKDKQVADLLALGPIDWERLQHHIGPQGEVYFQCQGRTGYELHEENTEDILMQYLGVVCTSTIVCRSIQLAFRFESRSKSKIGQNETFQLRTFSCGDHQYMTKMTPALSLTCLDIKEVDYRKLCHLANDRLIQ</sequence>
<keyword evidence="5" id="KW-0158">Chromosome</keyword>
<dbReference type="GO" id="GO:0003697">
    <property type="term" value="F:single-stranded DNA binding"/>
    <property type="evidence" value="ECO:0007669"/>
    <property type="project" value="InterPro"/>
</dbReference>
<dbReference type="GO" id="GO:0010833">
    <property type="term" value="P:telomere maintenance via telomere lengthening"/>
    <property type="evidence" value="ECO:0007669"/>
    <property type="project" value="TreeGrafter"/>
</dbReference>